<gene>
    <name evidence="1" type="ORF">CRI94_02330</name>
</gene>
<dbReference type="RefSeq" id="WP_098074298.1">
    <property type="nucleotide sequence ID" value="NZ_PDEQ01000001.1"/>
</dbReference>
<evidence type="ECO:0000313" key="2">
    <source>
        <dbReference type="Proteomes" id="UP000220102"/>
    </source>
</evidence>
<dbReference type="Pfam" id="PF16277">
    <property type="entry name" value="DUF4926"/>
    <property type="match status" value="1"/>
</dbReference>
<protein>
    <submittedName>
        <fullName evidence="1">DUF4926 domain-containing protein</fullName>
    </submittedName>
</protein>
<dbReference type="Proteomes" id="UP000220102">
    <property type="component" value="Unassembled WGS sequence"/>
</dbReference>
<reference evidence="1 2" key="1">
    <citation type="submission" date="2017-10" db="EMBL/GenBank/DDBJ databases">
        <title>Draft genome of Longibacter Salinarum.</title>
        <authorList>
            <person name="Goh K.M."/>
            <person name="Shamsir M.S."/>
            <person name="Lim S.W."/>
        </authorList>
    </citation>
    <scope>NUCLEOTIDE SEQUENCE [LARGE SCALE GENOMIC DNA]</scope>
    <source>
        <strain evidence="1 2">KCTC 52045</strain>
    </source>
</reference>
<proteinExistence type="predicted"/>
<keyword evidence="2" id="KW-1185">Reference proteome</keyword>
<sequence>MAIEELDTVVLLRDAKEHGLEYGDIGAVVHRYAGEGEGEAYELEFVTGEGETVAVLTLSREEIRPMDRREILHARELAA</sequence>
<dbReference type="EMBL" id="PDEQ01000001">
    <property type="protein sequence ID" value="PEN15399.1"/>
    <property type="molecule type" value="Genomic_DNA"/>
</dbReference>
<accession>A0A2A8D363</accession>
<dbReference type="OrthoDB" id="27224at2"/>
<dbReference type="AlphaFoldDB" id="A0A2A8D363"/>
<comment type="caution">
    <text evidence="1">The sequence shown here is derived from an EMBL/GenBank/DDBJ whole genome shotgun (WGS) entry which is preliminary data.</text>
</comment>
<name>A0A2A8D363_9BACT</name>
<dbReference type="InterPro" id="IPR032568">
    <property type="entry name" value="DUF4926"/>
</dbReference>
<evidence type="ECO:0000313" key="1">
    <source>
        <dbReference type="EMBL" id="PEN15399.1"/>
    </source>
</evidence>
<organism evidence="1 2">
    <name type="scientific">Longibacter salinarum</name>
    <dbReference type="NCBI Taxonomy" id="1850348"/>
    <lineage>
        <taxon>Bacteria</taxon>
        <taxon>Pseudomonadati</taxon>
        <taxon>Rhodothermota</taxon>
        <taxon>Rhodothermia</taxon>
        <taxon>Rhodothermales</taxon>
        <taxon>Salisaetaceae</taxon>
        <taxon>Longibacter</taxon>
    </lineage>
</organism>